<dbReference type="Pfam" id="PF01297">
    <property type="entry name" value="ZnuA"/>
    <property type="match status" value="1"/>
</dbReference>
<proteinExistence type="inferred from homology"/>
<dbReference type="InterPro" id="IPR050492">
    <property type="entry name" value="Bact_metal-bind_prot9"/>
</dbReference>
<dbReference type="InterPro" id="IPR006128">
    <property type="entry name" value="Lipoprotein_PsaA-like"/>
</dbReference>
<dbReference type="AlphaFoldDB" id="A0A2M7T7I2"/>
<dbReference type="Proteomes" id="UP000230956">
    <property type="component" value="Unassembled WGS sequence"/>
</dbReference>
<dbReference type="GO" id="GO:0046872">
    <property type="term" value="F:metal ion binding"/>
    <property type="evidence" value="ECO:0007669"/>
    <property type="project" value="InterPro"/>
</dbReference>
<evidence type="ECO:0000256" key="4">
    <source>
        <dbReference type="RuleBase" id="RU003512"/>
    </source>
</evidence>
<dbReference type="GO" id="GO:0007155">
    <property type="term" value="P:cell adhesion"/>
    <property type="evidence" value="ECO:0007669"/>
    <property type="project" value="InterPro"/>
</dbReference>
<evidence type="ECO:0000256" key="1">
    <source>
        <dbReference type="ARBA" id="ARBA00011028"/>
    </source>
</evidence>
<dbReference type="GO" id="GO:0030001">
    <property type="term" value="P:metal ion transport"/>
    <property type="evidence" value="ECO:0007669"/>
    <property type="project" value="InterPro"/>
</dbReference>
<sequence>MNRRFVIGVIVLIAAVIGLSYAFVNKQGAGQKNIGVVASFYPLAEFVRQVGGGKVTVTNITPVGAEPHDFEPSPQDIVTMKQAKVFIYTGVGFEPWAGKVVPDLTGVTVINASKGIPLLSATPEEGRINPHKADPHFYLDPVLDQKVIKTIANKLAEIDPANKAFYDKNAAAYIDKLEKLDSKYRAGLISCNSRDVVTSHAAFAYLAKRYNLTQIAIAGLSEEEPSPARLAEITRFVKEHHIKYIFFEKLVSPRLSKTIAGEVGAKTLVLNPIEGLTPDDQKAGKNFISLMQENLKNLRIALECK</sequence>
<dbReference type="EMBL" id="PFNG01000152">
    <property type="protein sequence ID" value="PIZ38295.1"/>
    <property type="molecule type" value="Genomic_DNA"/>
</dbReference>
<dbReference type="CDD" id="cd01017">
    <property type="entry name" value="AdcA"/>
    <property type="match status" value="1"/>
</dbReference>
<keyword evidence="2 4" id="KW-0813">Transport</keyword>
<dbReference type="Gene3D" id="3.40.50.1980">
    <property type="entry name" value="Nitrogenase molybdenum iron protein domain"/>
    <property type="match status" value="2"/>
</dbReference>
<evidence type="ECO:0000256" key="3">
    <source>
        <dbReference type="ARBA" id="ARBA00022729"/>
    </source>
</evidence>
<organism evidence="5 6">
    <name type="scientific">Candidatus Aquicultor secundus</name>
    <dbReference type="NCBI Taxonomy" id="1973895"/>
    <lineage>
        <taxon>Bacteria</taxon>
        <taxon>Bacillati</taxon>
        <taxon>Actinomycetota</taxon>
        <taxon>Candidatus Aquicultoria</taxon>
        <taxon>Candidatus Aquicultorales</taxon>
        <taxon>Candidatus Aquicultoraceae</taxon>
        <taxon>Candidatus Aquicultor</taxon>
    </lineage>
</organism>
<evidence type="ECO:0000256" key="2">
    <source>
        <dbReference type="ARBA" id="ARBA00022448"/>
    </source>
</evidence>
<gene>
    <name evidence="5" type="ORF">COY37_06380</name>
</gene>
<evidence type="ECO:0000313" key="6">
    <source>
        <dbReference type="Proteomes" id="UP000230956"/>
    </source>
</evidence>
<evidence type="ECO:0000313" key="5">
    <source>
        <dbReference type="EMBL" id="PIZ38295.1"/>
    </source>
</evidence>
<protein>
    <submittedName>
        <fullName evidence="5">ABC transporter substrate-binding protein</fullName>
    </submittedName>
</protein>
<comment type="similarity">
    <text evidence="1 4">Belongs to the bacterial solute-binding protein 9 family.</text>
</comment>
<keyword evidence="3" id="KW-0732">Signal</keyword>
<dbReference type="SUPFAM" id="SSF53807">
    <property type="entry name" value="Helical backbone' metal receptor"/>
    <property type="match status" value="1"/>
</dbReference>
<dbReference type="InterPro" id="IPR006129">
    <property type="entry name" value="AdhesinB"/>
</dbReference>
<comment type="caution">
    <text evidence="5">The sequence shown here is derived from an EMBL/GenBank/DDBJ whole genome shotgun (WGS) entry which is preliminary data.</text>
</comment>
<accession>A0A2M7T7I2</accession>
<dbReference type="RefSeq" id="WP_286677507.1">
    <property type="nucleotide sequence ID" value="NZ_MNXI01000009.1"/>
</dbReference>
<reference evidence="6" key="1">
    <citation type="submission" date="2017-09" db="EMBL/GenBank/DDBJ databases">
        <title>Depth-based differentiation of microbial function through sediment-hosted aquifers and enrichment of novel symbionts in the deep terrestrial subsurface.</title>
        <authorList>
            <person name="Probst A.J."/>
            <person name="Ladd B."/>
            <person name="Jarett J.K."/>
            <person name="Geller-Mcgrath D.E."/>
            <person name="Sieber C.M.K."/>
            <person name="Emerson J.B."/>
            <person name="Anantharaman K."/>
            <person name="Thomas B.C."/>
            <person name="Malmstrom R."/>
            <person name="Stieglmeier M."/>
            <person name="Klingl A."/>
            <person name="Woyke T."/>
            <person name="Ryan C.M."/>
            <person name="Banfield J.F."/>
        </authorList>
    </citation>
    <scope>NUCLEOTIDE SEQUENCE [LARGE SCALE GENOMIC DNA]</scope>
</reference>
<dbReference type="PANTHER" id="PTHR42953">
    <property type="entry name" value="HIGH-AFFINITY ZINC UPTAKE SYSTEM PROTEIN ZNUA-RELATED"/>
    <property type="match status" value="1"/>
</dbReference>
<dbReference type="PRINTS" id="PR00690">
    <property type="entry name" value="ADHESNFAMILY"/>
</dbReference>
<dbReference type="InterPro" id="IPR006127">
    <property type="entry name" value="ZnuA-like"/>
</dbReference>
<dbReference type="PANTHER" id="PTHR42953:SF3">
    <property type="entry name" value="HIGH-AFFINITY ZINC UPTAKE SYSTEM PROTEIN ZNUA"/>
    <property type="match status" value="1"/>
</dbReference>
<dbReference type="PRINTS" id="PR00691">
    <property type="entry name" value="ADHESINB"/>
</dbReference>
<name>A0A2M7T7I2_9ACTN</name>